<keyword evidence="1" id="KW-0812">Transmembrane</keyword>
<name>X1HG35_9ZZZZ</name>
<feature type="non-terminal residue" evidence="2">
    <location>
        <position position="1"/>
    </location>
</feature>
<dbReference type="AlphaFoldDB" id="X1HG35"/>
<comment type="caution">
    <text evidence="2">The sequence shown here is derived from an EMBL/GenBank/DDBJ whole genome shotgun (WGS) entry which is preliminary data.</text>
</comment>
<reference evidence="2" key="1">
    <citation type="journal article" date="2014" name="Front. Microbiol.">
        <title>High frequency of phylogenetically diverse reductive dehalogenase-homologous genes in deep subseafloor sedimentary metagenomes.</title>
        <authorList>
            <person name="Kawai M."/>
            <person name="Futagami T."/>
            <person name="Toyoda A."/>
            <person name="Takaki Y."/>
            <person name="Nishi S."/>
            <person name="Hori S."/>
            <person name="Arai W."/>
            <person name="Tsubouchi T."/>
            <person name="Morono Y."/>
            <person name="Uchiyama I."/>
            <person name="Ito T."/>
            <person name="Fujiyama A."/>
            <person name="Inagaki F."/>
            <person name="Takami H."/>
        </authorList>
    </citation>
    <scope>NUCLEOTIDE SEQUENCE</scope>
    <source>
        <strain evidence="2">Expedition CK06-06</strain>
    </source>
</reference>
<feature type="transmembrane region" description="Helical" evidence="1">
    <location>
        <begin position="6"/>
        <end position="23"/>
    </location>
</feature>
<protein>
    <submittedName>
        <fullName evidence="2">Uncharacterized protein</fullName>
    </submittedName>
</protein>
<evidence type="ECO:0000313" key="2">
    <source>
        <dbReference type="EMBL" id="GAH52794.1"/>
    </source>
</evidence>
<proteinExistence type="predicted"/>
<keyword evidence="1" id="KW-0472">Membrane</keyword>
<keyword evidence="1" id="KW-1133">Transmembrane helix</keyword>
<sequence>LAEFALLTVFVTVLIDYILFKIWHYNAHKND</sequence>
<evidence type="ECO:0000256" key="1">
    <source>
        <dbReference type="SAM" id="Phobius"/>
    </source>
</evidence>
<gene>
    <name evidence="2" type="ORF">S03H2_32017</name>
</gene>
<dbReference type="EMBL" id="BARU01019446">
    <property type="protein sequence ID" value="GAH52794.1"/>
    <property type="molecule type" value="Genomic_DNA"/>
</dbReference>
<organism evidence="2">
    <name type="scientific">marine sediment metagenome</name>
    <dbReference type="NCBI Taxonomy" id="412755"/>
    <lineage>
        <taxon>unclassified sequences</taxon>
        <taxon>metagenomes</taxon>
        <taxon>ecological metagenomes</taxon>
    </lineage>
</organism>
<accession>X1HG35</accession>